<dbReference type="PANTHER" id="PTHR11496">
    <property type="entry name" value="ALCOHOL DEHYDROGENASE"/>
    <property type="match status" value="1"/>
</dbReference>
<gene>
    <name evidence="7" type="ORF">SAMN05421784_1595</name>
</gene>
<keyword evidence="3" id="KW-0560">Oxidoreductase</keyword>
<evidence type="ECO:0000256" key="3">
    <source>
        <dbReference type="ARBA" id="ARBA00023002"/>
    </source>
</evidence>
<dbReference type="OrthoDB" id="9815791at2"/>
<dbReference type="InterPro" id="IPR056798">
    <property type="entry name" value="ADH_Fe_C"/>
</dbReference>
<dbReference type="PANTHER" id="PTHR11496:SF102">
    <property type="entry name" value="ALCOHOL DEHYDROGENASE 4"/>
    <property type="match status" value="1"/>
</dbReference>
<name>A0A1I7KFX2_9GAMM</name>
<dbReference type="Proteomes" id="UP000242496">
    <property type="component" value="Unassembled WGS sequence"/>
</dbReference>
<dbReference type="GO" id="GO:0004022">
    <property type="term" value="F:alcohol dehydrogenase (NAD+) activity"/>
    <property type="evidence" value="ECO:0007669"/>
    <property type="project" value="TreeGrafter"/>
</dbReference>
<evidence type="ECO:0000256" key="4">
    <source>
        <dbReference type="ARBA" id="ARBA00023027"/>
    </source>
</evidence>
<dbReference type="SUPFAM" id="SSF56796">
    <property type="entry name" value="Dehydroquinate synthase-like"/>
    <property type="match status" value="1"/>
</dbReference>
<dbReference type="InterPro" id="IPR018211">
    <property type="entry name" value="ADH_Fe_CS"/>
</dbReference>
<reference evidence="8" key="1">
    <citation type="submission" date="2016-10" db="EMBL/GenBank/DDBJ databases">
        <authorList>
            <person name="Varghese N."/>
            <person name="Submissions S."/>
        </authorList>
    </citation>
    <scope>NUCLEOTIDE SEQUENCE [LARGE SCALE GENOMIC DNA]</scope>
    <source>
        <strain evidence="8">DSM 18168</strain>
    </source>
</reference>
<accession>A0A1I7KFX2</accession>
<evidence type="ECO:0000259" key="5">
    <source>
        <dbReference type="Pfam" id="PF00465"/>
    </source>
</evidence>
<dbReference type="Gene3D" id="3.40.50.1970">
    <property type="match status" value="1"/>
</dbReference>
<evidence type="ECO:0000313" key="7">
    <source>
        <dbReference type="EMBL" id="SFU96290.1"/>
    </source>
</evidence>
<proteinExistence type="inferred from homology"/>
<dbReference type="Pfam" id="PF00465">
    <property type="entry name" value="Fe-ADH"/>
    <property type="match status" value="1"/>
</dbReference>
<comment type="cofactor">
    <cofactor evidence="1">
        <name>Fe cation</name>
        <dbReference type="ChEBI" id="CHEBI:24875"/>
    </cofactor>
</comment>
<comment type="similarity">
    <text evidence="2">Belongs to the iron-containing alcohol dehydrogenase family.</text>
</comment>
<dbReference type="RefSeq" id="WP_092554236.1">
    <property type="nucleotide sequence ID" value="NZ_CAWRBG010000060.1"/>
</dbReference>
<evidence type="ECO:0000256" key="1">
    <source>
        <dbReference type="ARBA" id="ARBA00001962"/>
    </source>
</evidence>
<protein>
    <submittedName>
        <fullName evidence="7">Alcohol dehydrogenase, class IV</fullName>
    </submittedName>
</protein>
<dbReference type="PROSITE" id="PS00913">
    <property type="entry name" value="ADH_IRON_1"/>
    <property type="match status" value="1"/>
</dbReference>
<evidence type="ECO:0000313" key="8">
    <source>
        <dbReference type="Proteomes" id="UP000242496"/>
    </source>
</evidence>
<dbReference type="FunFam" id="3.40.50.1970:FF:000003">
    <property type="entry name" value="Alcohol dehydrogenase, iron-containing"/>
    <property type="match status" value="1"/>
</dbReference>
<dbReference type="CDD" id="cd08194">
    <property type="entry name" value="Fe-ADH-like"/>
    <property type="match status" value="1"/>
</dbReference>
<keyword evidence="4" id="KW-0520">NAD</keyword>
<feature type="domain" description="Fe-containing alcohol dehydrogenase-like C-terminal" evidence="6">
    <location>
        <begin position="186"/>
        <end position="383"/>
    </location>
</feature>
<dbReference type="EMBL" id="FPBJ01000059">
    <property type="protein sequence ID" value="SFU96290.1"/>
    <property type="molecule type" value="Genomic_DNA"/>
</dbReference>
<evidence type="ECO:0000259" key="6">
    <source>
        <dbReference type="Pfam" id="PF25137"/>
    </source>
</evidence>
<sequence length="386" mass="41024">MSTVVLPRIMEIGGGSIVHLPRVLQSIGSKKPLIVTDKMMIQLGYLGKLQSILQDHGIESEVYADTVPEPTAVSIQSGIEKVKGGLFDAVIALGGGSPIDSAKAIAVMGKFGGTINDYRFPRQVNKQGLPIIAIPTTAGTGSECTRFTIITDEKTDEKLLCAGAGFMPIAAIIDYELTISVPARTTADTGIDAMTHAIEAYVSRKANPYSDSQAIAAMKLIGPNLRKVYHDGNNKAAREAMMLGSTLAGIAFSNASVALVHGMSRPVGAFFHVPHGLSNAMLLPAVTRFSLESAKTRYAECARALTFAKLTDNDDTAGEKLLTTLVDLNESLSVPTPAQFGMDKKHFFAVVETMAKQAEASGSPGNNPKIPTIAEMVTIYKQLWNG</sequence>
<evidence type="ECO:0000256" key="2">
    <source>
        <dbReference type="ARBA" id="ARBA00007358"/>
    </source>
</evidence>
<dbReference type="GO" id="GO:0046872">
    <property type="term" value="F:metal ion binding"/>
    <property type="evidence" value="ECO:0007669"/>
    <property type="project" value="InterPro"/>
</dbReference>
<dbReference type="STRING" id="351659.SAMN05421784_1595"/>
<dbReference type="AlphaFoldDB" id="A0A1I7KFX2"/>
<keyword evidence="8" id="KW-1185">Reference proteome</keyword>
<dbReference type="InterPro" id="IPR001670">
    <property type="entry name" value="ADH_Fe/GldA"/>
</dbReference>
<dbReference type="InterPro" id="IPR039697">
    <property type="entry name" value="Alcohol_dehydrogenase_Fe"/>
</dbReference>
<feature type="domain" description="Alcohol dehydrogenase iron-type/glycerol dehydrogenase GldA" evidence="5">
    <location>
        <begin position="8"/>
        <end position="174"/>
    </location>
</feature>
<dbReference type="Pfam" id="PF25137">
    <property type="entry name" value="ADH_Fe_C"/>
    <property type="match status" value="1"/>
</dbReference>
<dbReference type="FunFam" id="1.20.1090.10:FF:000001">
    <property type="entry name" value="Aldehyde-alcohol dehydrogenase"/>
    <property type="match status" value="1"/>
</dbReference>
<organism evidence="7 8">
    <name type="scientific">Xenorhabdus koppenhoeferi</name>
    <dbReference type="NCBI Taxonomy" id="351659"/>
    <lineage>
        <taxon>Bacteria</taxon>
        <taxon>Pseudomonadati</taxon>
        <taxon>Pseudomonadota</taxon>
        <taxon>Gammaproteobacteria</taxon>
        <taxon>Enterobacterales</taxon>
        <taxon>Morganellaceae</taxon>
        <taxon>Xenorhabdus</taxon>
    </lineage>
</organism>
<dbReference type="Gene3D" id="1.20.1090.10">
    <property type="entry name" value="Dehydroquinate synthase-like - alpha domain"/>
    <property type="match status" value="1"/>
</dbReference>